<dbReference type="RefSeq" id="WP_317488434.1">
    <property type="nucleotide sequence ID" value="NZ_CP136051.1"/>
</dbReference>
<gene>
    <name evidence="3" type="ORF">RT717_21610</name>
</gene>
<dbReference type="SUPFAM" id="SSF55961">
    <property type="entry name" value="Bet v1-like"/>
    <property type="match status" value="1"/>
</dbReference>
<accession>A0ABZ0IPM8</accession>
<evidence type="ECO:0000313" key="4">
    <source>
        <dbReference type="Proteomes" id="UP001302349"/>
    </source>
</evidence>
<comment type="similarity">
    <text evidence="1">Belongs to the AHA1 family.</text>
</comment>
<sequence>MAKDHLDTSDRELRISRLFNAPIELVWEVWTDPNHLKNWWGPNGFTTDISQMDVHPGGQWSQVMHGPDGTDYPNESIFKEVIRHKKIVYKHVSSPSFLTTVEFESQGKKTLMHWHMLFESREQFIEVVKKYGADEGLKQNIEKLAQYLTKFVAKK</sequence>
<dbReference type="InterPro" id="IPR023393">
    <property type="entry name" value="START-like_dom_sf"/>
</dbReference>
<dbReference type="Gene3D" id="3.30.530.20">
    <property type="match status" value="1"/>
</dbReference>
<evidence type="ECO:0000259" key="2">
    <source>
        <dbReference type="Pfam" id="PF08327"/>
    </source>
</evidence>
<evidence type="ECO:0000256" key="1">
    <source>
        <dbReference type="ARBA" id="ARBA00006817"/>
    </source>
</evidence>
<dbReference type="PANTHER" id="PTHR36929">
    <property type="entry name" value="ATTACHMENT SUBUNIT, PUTATIVE-RELATED"/>
    <property type="match status" value="1"/>
</dbReference>
<name>A0ABZ0IPM8_9BACT</name>
<evidence type="ECO:0000313" key="3">
    <source>
        <dbReference type="EMBL" id="WOK05676.1"/>
    </source>
</evidence>
<feature type="domain" description="Activator of Hsp90 ATPase homologue 1/2-like C-terminal" evidence="2">
    <location>
        <begin position="20"/>
        <end position="148"/>
    </location>
</feature>
<proteinExistence type="inferred from homology"/>
<dbReference type="PANTHER" id="PTHR36929:SF5">
    <property type="entry name" value="BLR6751 PROTEIN"/>
    <property type="match status" value="1"/>
</dbReference>
<dbReference type="Proteomes" id="UP001302349">
    <property type="component" value="Chromosome"/>
</dbReference>
<organism evidence="3 4">
    <name type="scientific">Imperialibacter roseus</name>
    <dbReference type="NCBI Taxonomy" id="1324217"/>
    <lineage>
        <taxon>Bacteria</taxon>
        <taxon>Pseudomonadati</taxon>
        <taxon>Bacteroidota</taxon>
        <taxon>Cytophagia</taxon>
        <taxon>Cytophagales</taxon>
        <taxon>Flammeovirgaceae</taxon>
        <taxon>Imperialibacter</taxon>
    </lineage>
</organism>
<dbReference type="InterPro" id="IPR013538">
    <property type="entry name" value="ASHA1/2-like_C"/>
</dbReference>
<dbReference type="CDD" id="cd08894">
    <property type="entry name" value="SRPBCC_CalC_Aha1-like_1"/>
    <property type="match status" value="1"/>
</dbReference>
<keyword evidence="4" id="KW-1185">Reference proteome</keyword>
<dbReference type="Pfam" id="PF08327">
    <property type="entry name" value="AHSA1"/>
    <property type="match status" value="1"/>
</dbReference>
<protein>
    <submittedName>
        <fullName evidence="3">SRPBCC family protein</fullName>
    </submittedName>
</protein>
<dbReference type="EMBL" id="CP136051">
    <property type="protein sequence ID" value="WOK05676.1"/>
    <property type="molecule type" value="Genomic_DNA"/>
</dbReference>
<reference evidence="3 4" key="1">
    <citation type="journal article" date="2023" name="Microbiol. Resour. Announc.">
        <title>Complete Genome Sequence of Imperialibacter roseus strain P4T.</title>
        <authorList>
            <person name="Tizabi D.R."/>
            <person name="Bachvaroff T."/>
            <person name="Hill R.T."/>
        </authorList>
    </citation>
    <scope>NUCLEOTIDE SEQUENCE [LARGE SCALE GENOMIC DNA]</scope>
    <source>
        <strain evidence="3 4">P4T</strain>
    </source>
</reference>